<evidence type="ECO:0000313" key="3">
    <source>
        <dbReference type="EMBL" id="NHN55764.1"/>
    </source>
</evidence>
<comment type="caution">
    <text evidence="2">The sequence shown here is derived from an EMBL/GenBank/DDBJ whole genome shotgun (WGS) entry which is preliminary data.</text>
</comment>
<keyword evidence="1" id="KW-0812">Transmembrane</keyword>
<keyword evidence="1" id="KW-0472">Membrane</keyword>
<dbReference type="EMBL" id="JAAOIV010000005">
    <property type="protein sequence ID" value="NHN55757.1"/>
    <property type="molecule type" value="Genomic_DNA"/>
</dbReference>
<evidence type="ECO:0000313" key="2">
    <source>
        <dbReference type="EMBL" id="NHN55757.1"/>
    </source>
</evidence>
<gene>
    <name evidence="2" type="ORF">G9U51_08205</name>
    <name evidence="3" type="ORF">G9U51_08240</name>
</gene>
<proteinExistence type="predicted"/>
<keyword evidence="1" id="KW-1133">Transmembrane helix</keyword>
<dbReference type="EMBL" id="JAAOIV010000005">
    <property type="protein sequence ID" value="NHN55764.1"/>
    <property type="molecule type" value="Genomic_DNA"/>
</dbReference>
<sequence length="162" mass="18000">MTGKRAGAITWQRGGSRTRDLPAAFVRVLIIASMVQASQRALDYLTDPPITSTTYAIVEQLLTIQGWGWLIVASLTVLAVGMAGGWLLLRWLGHLMLALTYGTLMTGMYWQILSETSFPWDGLRGPGGLLLVFVLHALLAWRRTQDMQDAMVARDRRKGARQ</sequence>
<dbReference type="AlphaFoldDB" id="A0A967E8Y4"/>
<protein>
    <submittedName>
        <fullName evidence="2">Uncharacterized protein</fullName>
    </submittedName>
</protein>
<feature type="transmembrane region" description="Helical" evidence="1">
    <location>
        <begin position="95"/>
        <end position="113"/>
    </location>
</feature>
<dbReference type="RefSeq" id="WP_166195883.1">
    <property type="nucleotide sequence ID" value="NZ_JAAOIV010000005.1"/>
</dbReference>
<evidence type="ECO:0000256" key="1">
    <source>
        <dbReference type="SAM" id="Phobius"/>
    </source>
</evidence>
<organism evidence="2 4">
    <name type="scientific">Metallococcus carri</name>
    <dbReference type="NCBI Taxonomy" id="1656884"/>
    <lineage>
        <taxon>Bacteria</taxon>
        <taxon>Bacillati</taxon>
        <taxon>Actinomycetota</taxon>
        <taxon>Actinomycetes</taxon>
        <taxon>Micrococcales</taxon>
        <taxon>Dermacoccaceae</taxon>
        <taxon>Metallococcus</taxon>
    </lineage>
</organism>
<reference evidence="2" key="1">
    <citation type="submission" date="2020-03" db="EMBL/GenBank/DDBJ databases">
        <title>Draft sequencing of Calidifontibacter sp. DB0510.</title>
        <authorList>
            <person name="Kim D.-U."/>
        </authorList>
    </citation>
    <scope>NUCLEOTIDE SEQUENCE</scope>
    <source>
        <strain evidence="2">DB0510</strain>
    </source>
</reference>
<name>A0A967E8Y4_9MICO</name>
<evidence type="ECO:0000313" key="4">
    <source>
        <dbReference type="Proteomes" id="UP000744769"/>
    </source>
</evidence>
<dbReference type="Proteomes" id="UP000744769">
    <property type="component" value="Unassembled WGS sequence"/>
</dbReference>
<feature type="transmembrane region" description="Helical" evidence="1">
    <location>
        <begin position="21"/>
        <end position="39"/>
    </location>
</feature>
<feature type="transmembrane region" description="Helical" evidence="1">
    <location>
        <begin position="125"/>
        <end position="141"/>
    </location>
</feature>
<accession>A0A967E8Y4</accession>
<feature type="transmembrane region" description="Helical" evidence="1">
    <location>
        <begin position="67"/>
        <end position="88"/>
    </location>
</feature>
<keyword evidence="4" id="KW-1185">Reference proteome</keyword>